<dbReference type="EMBL" id="JAWDID010000047">
    <property type="protein sequence ID" value="MDU0342728.1"/>
    <property type="molecule type" value="Genomic_DNA"/>
</dbReference>
<dbReference type="Proteomes" id="UP001254257">
    <property type="component" value="Unassembled WGS sequence"/>
</dbReference>
<evidence type="ECO:0000259" key="2">
    <source>
        <dbReference type="Pfam" id="PF16653"/>
    </source>
</evidence>
<feature type="domain" description="Saccharopine dehydrogenase-like C-terminal" evidence="2">
    <location>
        <begin position="131"/>
        <end position="352"/>
    </location>
</feature>
<dbReference type="InterPro" id="IPR005097">
    <property type="entry name" value="Sacchrp_dh_NADP-bd"/>
</dbReference>
<feature type="domain" description="Saccharopine dehydrogenase NADP binding" evidence="1">
    <location>
        <begin position="14"/>
        <end position="109"/>
    </location>
</feature>
<evidence type="ECO:0000313" key="4">
    <source>
        <dbReference type="Proteomes" id="UP001254257"/>
    </source>
</evidence>
<proteinExistence type="predicted"/>
<dbReference type="SUPFAM" id="SSF55347">
    <property type="entry name" value="Glyceraldehyde-3-phosphate dehydrogenase-like, C-terminal domain"/>
    <property type="match status" value="1"/>
</dbReference>
<dbReference type="Gene3D" id="3.40.50.720">
    <property type="entry name" value="NAD(P)-binding Rossmann-like Domain"/>
    <property type="match status" value="1"/>
</dbReference>
<dbReference type="Gene3D" id="3.30.360.10">
    <property type="entry name" value="Dihydrodipicolinate Reductase, domain 2"/>
    <property type="match status" value="1"/>
</dbReference>
<name>A0ABU3SD52_9HYPH</name>
<reference evidence="3 4" key="1">
    <citation type="submission" date="2023-09" db="EMBL/GenBank/DDBJ databases">
        <title>Whole genome shotgun sequencing (WGS) of Bosea sp. ZW T0_25, isolated from stored onions (Allium cepa).</title>
        <authorList>
            <person name="Stoll D.A."/>
            <person name="Huch M."/>
        </authorList>
    </citation>
    <scope>NUCLEOTIDE SEQUENCE [LARGE SCALE GENOMIC DNA]</scope>
    <source>
        <strain evidence="3 4">ZW T0_25</strain>
    </source>
</reference>
<gene>
    <name evidence="3" type="ORF">RKE40_22750</name>
</gene>
<dbReference type="RefSeq" id="WP_316020490.1">
    <property type="nucleotide sequence ID" value="NZ_JAWDID010000047.1"/>
</dbReference>
<dbReference type="InterPro" id="IPR032095">
    <property type="entry name" value="Sacchrp_dh-like_C"/>
</dbReference>
<evidence type="ECO:0000259" key="1">
    <source>
        <dbReference type="Pfam" id="PF03435"/>
    </source>
</evidence>
<protein>
    <submittedName>
        <fullName evidence="3">Saccharopine dehydrogenase NADP-binding domain-containing protein</fullName>
    </submittedName>
</protein>
<dbReference type="InterPro" id="IPR036291">
    <property type="entry name" value="NAD(P)-bd_dom_sf"/>
</dbReference>
<comment type="caution">
    <text evidence="3">The sequence shown here is derived from an EMBL/GenBank/DDBJ whole genome shotgun (WGS) entry which is preliminary data.</text>
</comment>
<keyword evidence="4" id="KW-1185">Reference proteome</keyword>
<sequence>MAEPVQQAEHPFKVVIVGAGRVGSALALLLSEAPEFEVTLVDPTEPARRRMEALGLPLAEVDPGNPTQLDRLLAQSQAVVAALPASATPMVAVAARRNGIHYLDLGDDTAGLGAVLSEARSAASCFVPQCGIAPGLVSQLVLDLVSRTSGKAEVDVRIGTLPREPANRLGYGLTWDVDALLREYIQPSTALVEGRRASLPTLSDLGRLRLGGRDYEDFVSGNIPASLCARLEGQVARLTSRTIRYPGHLDYMRFLLDDVKLRGRTDLLRNLFLNALPEIVDDRLLISVSATSRQDGRSVEEQFTREVVPAQIGGSTVSAMRRTAAAHVAAVLDLLRTGVIGKPGLCAQEEIPFSALSANRFLSWFFATSAEEGGLTSPRSAA</sequence>
<evidence type="ECO:0000313" key="3">
    <source>
        <dbReference type="EMBL" id="MDU0342728.1"/>
    </source>
</evidence>
<dbReference type="SUPFAM" id="SSF51735">
    <property type="entry name" value="NAD(P)-binding Rossmann-fold domains"/>
    <property type="match status" value="1"/>
</dbReference>
<organism evidence="3 4">
    <name type="scientific">Bosea rubneri</name>
    <dbReference type="NCBI Taxonomy" id="3075434"/>
    <lineage>
        <taxon>Bacteria</taxon>
        <taxon>Pseudomonadati</taxon>
        <taxon>Pseudomonadota</taxon>
        <taxon>Alphaproteobacteria</taxon>
        <taxon>Hyphomicrobiales</taxon>
        <taxon>Boseaceae</taxon>
        <taxon>Bosea</taxon>
    </lineage>
</organism>
<accession>A0ABU3SD52</accession>
<dbReference type="Pfam" id="PF16653">
    <property type="entry name" value="Sacchrp_dh_C"/>
    <property type="match status" value="1"/>
</dbReference>
<dbReference type="Pfam" id="PF03435">
    <property type="entry name" value="Sacchrp_dh_NADP"/>
    <property type="match status" value="1"/>
</dbReference>